<evidence type="ECO:0000256" key="4">
    <source>
        <dbReference type="HAMAP-Rule" id="MF_01369"/>
    </source>
</evidence>
<proteinExistence type="inferred from homology"/>
<accession>A0ABW2MXC0</accession>
<protein>
    <recommendedName>
        <fullName evidence="4">Large ribosomal subunit protein uL23</fullName>
    </recommendedName>
</protein>
<dbReference type="Pfam" id="PF00276">
    <property type="entry name" value="Ribosomal_L23"/>
    <property type="match status" value="1"/>
</dbReference>
<evidence type="ECO:0000256" key="2">
    <source>
        <dbReference type="ARBA" id="ARBA00022980"/>
    </source>
</evidence>
<keyword evidence="3 4" id="KW-0687">Ribonucleoprotein</keyword>
<keyword evidence="4" id="KW-0699">rRNA-binding</keyword>
<name>A0ABW2MXC0_9FLAO</name>
<dbReference type="InterPro" id="IPR012678">
    <property type="entry name" value="Ribosomal_uL23/eL15/eS24_sf"/>
</dbReference>
<reference evidence="6" key="1">
    <citation type="journal article" date="2019" name="Int. J. Syst. Evol. Microbiol.">
        <title>The Global Catalogue of Microorganisms (GCM) 10K type strain sequencing project: providing services to taxonomists for standard genome sequencing and annotation.</title>
        <authorList>
            <consortium name="The Broad Institute Genomics Platform"/>
            <consortium name="The Broad Institute Genome Sequencing Center for Infectious Disease"/>
            <person name="Wu L."/>
            <person name="Ma J."/>
        </authorList>
    </citation>
    <scope>NUCLEOTIDE SEQUENCE [LARGE SCALE GENOMIC DNA]</scope>
    <source>
        <strain evidence="6">CGMCC 1.16306</strain>
    </source>
</reference>
<comment type="subunit">
    <text evidence="4">Part of the 50S ribosomal subunit. Contacts protein L29, and trigger factor when it is bound to the ribosome.</text>
</comment>
<dbReference type="HAMAP" id="MF_01369_B">
    <property type="entry name" value="Ribosomal_uL23_B"/>
    <property type="match status" value="1"/>
</dbReference>
<dbReference type="GO" id="GO:0005840">
    <property type="term" value="C:ribosome"/>
    <property type="evidence" value="ECO:0007669"/>
    <property type="project" value="UniProtKB-KW"/>
</dbReference>
<evidence type="ECO:0000256" key="1">
    <source>
        <dbReference type="ARBA" id="ARBA00006700"/>
    </source>
</evidence>
<keyword evidence="6" id="KW-1185">Reference proteome</keyword>
<keyword evidence="2 4" id="KW-0689">Ribosomal protein</keyword>
<comment type="similarity">
    <text evidence="1 4">Belongs to the universal ribosomal protein uL23 family.</text>
</comment>
<gene>
    <name evidence="4 5" type="primary">rplW</name>
    <name evidence="5" type="ORF">ACFQO1_10470</name>
</gene>
<dbReference type="InterPro" id="IPR013025">
    <property type="entry name" value="Ribosomal_uL23-like"/>
</dbReference>
<comment type="function">
    <text evidence="4">One of the early assembly proteins it binds 23S rRNA. One of the proteins that surrounds the polypeptide exit tunnel on the outside of the ribosome. Forms the main docking site for trigger factor binding to the ribosome.</text>
</comment>
<evidence type="ECO:0000313" key="6">
    <source>
        <dbReference type="Proteomes" id="UP001596415"/>
    </source>
</evidence>
<dbReference type="Proteomes" id="UP001596415">
    <property type="component" value="Unassembled WGS sequence"/>
</dbReference>
<dbReference type="NCBIfam" id="NF004363">
    <property type="entry name" value="PRK05738.2-4"/>
    <property type="match status" value="1"/>
</dbReference>
<sequence length="98" mass="11062">MSILIKPIITEKATRDAEDNNVFGFIVNPKANKVEIKKAVEATYEVSVEKVRTINVRPNRKTRYTKTGVQTGKTNAYKKAIVQVAEGDTIDFYNNLQD</sequence>
<dbReference type="EMBL" id="JBHTBN010000005">
    <property type="protein sequence ID" value="MFC7358114.1"/>
    <property type="molecule type" value="Genomic_DNA"/>
</dbReference>
<comment type="caution">
    <text evidence="5">The sequence shown here is derived from an EMBL/GenBank/DDBJ whole genome shotgun (WGS) entry which is preliminary data.</text>
</comment>
<organism evidence="5 6">
    <name type="scientific">Jejudonia soesokkakensis</name>
    <dbReference type="NCBI Taxonomy" id="1323432"/>
    <lineage>
        <taxon>Bacteria</taxon>
        <taxon>Pseudomonadati</taxon>
        <taxon>Bacteroidota</taxon>
        <taxon>Flavobacteriia</taxon>
        <taxon>Flavobacteriales</taxon>
        <taxon>Flavobacteriaceae</taxon>
        <taxon>Jejudonia</taxon>
    </lineage>
</organism>
<evidence type="ECO:0000313" key="5">
    <source>
        <dbReference type="EMBL" id="MFC7358114.1"/>
    </source>
</evidence>
<keyword evidence="4" id="KW-0694">RNA-binding</keyword>
<dbReference type="Gene3D" id="3.30.70.330">
    <property type="match status" value="1"/>
</dbReference>
<dbReference type="SUPFAM" id="SSF54189">
    <property type="entry name" value="Ribosomal proteins S24e, L23 and L15e"/>
    <property type="match status" value="1"/>
</dbReference>
<dbReference type="InterPro" id="IPR012677">
    <property type="entry name" value="Nucleotide-bd_a/b_plait_sf"/>
</dbReference>
<evidence type="ECO:0000256" key="3">
    <source>
        <dbReference type="ARBA" id="ARBA00023274"/>
    </source>
</evidence>
<dbReference type="PANTHER" id="PTHR11620">
    <property type="entry name" value="60S RIBOSOMAL PROTEIN L23A"/>
    <property type="match status" value="1"/>
</dbReference>
<dbReference type="RefSeq" id="WP_380218007.1">
    <property type="nucleotide sequence ID" value="NZ_JBHTBN010000005.1"/>
</dbReference>